<dbReference type="Proteomes" id="UP000199664">
    <property type="component" value="Unassembled WGS sequence"/>
</dbReference>
<dbReference type="EMBL" id="FOAN01000009">
    <property type="protein sequence ID" value="SEM26089.1"/>
    <property type="molecule type" value="Genomic_DNA"/>
</dbReference>
<dbReference type="OrthoDB" id="9806864at2"/>
<dbReference type="AlphaFoldDB" id="A0A1H7WYV7"/>
<feature type="domain" description="HTH marR-type" evidence="6">
    <location>
        <begin position="14"/>
        <end position="154"/>
    </location>
</feature>
<keyword evidence="2" id="KW-0963">Cytoplasm</keyword>
<keyword evidence="8" id="KW-1185">Reference proteome</keyword>
<reference evidence="8" key="1">
    <citation type="submission" date="2016-10" db="EMBL/GenBank/DDBJ databases">
        <authorList>
            <person name="Varghese N."/>
            <person name="Submissions S."/>
        </authorList>
    </citation>
    <scope>NUCLEOTIDE SEQUENCE [LARGE SCALE GENOMIC DNA]</scope>
    <source>
        <strain evidence="8">LMG 26383,CCUG 61248,R- 45681</strain>
    </source>
</reference>
<dbReference type="SUPFAM" id="SSF46785">
    <property type="entry name" value="Winged helix' DNA-binding domain"/>
    <property type="match status" value="1"/>
</dbReference>
<keyword evidence="3" id="KW-0805">Transcription regulation</keyword>
<dbReference type="Pfam" id="PF22381">
    <property type="entry name" value="Staph_reg_Sar_Rot"/>
    <property type="match status" value="1"/>
</dbReference>
<dbReference type="GO" id="GO:0005737">
    <property type="term" value="C:cytoplasm"/>
    <property type="evidence" value="ECO:0007669"/>
    <property type="project" value="UniProtKB-SubCell"/>
</dbReference>
<dbReference type="InterPro" id="IPR055166">
    <property type="entry name" value="Transc_reg_Sar_Rot_HTH"/>
</dbReference>
<dbReference type="STRING" id="1036779.SAMN04515666_10967"/>
<dbReference type="InterPro" id="IPR036388">
    <property type="entry name" value="WH-like_DNA-bd_sf"/>
</dbReference>
<dbReference type="FunFam" id="1.10.10.10:FF:000163">
    <property type="entry name" value="MarR family transcriptional regulator"/>
    <property type="match status" value="1"/>
</dbReference>
<dbReference type="GO" id="GO:0006950">
    <property type="term" value="P:response to stress"/>
    <property type="evidence" value="ECO:0007669"/>
    <property type="project" value="TreeGrafter"/>
</dbReference>
<evidence type="ECO:0000256" key="3">
    <source>
        <dbReference type="ARBA" id="ARBA00023015"/>
    </source>
</evidence>
<dbReference type="InterPro" id="IPR039422">
    <property type="entry name" value="MarR/SlyA-like"/>
</dbReference>
<evidence type="ECO:0000259" key="6">
    <source>
        <dbReference type="PROSITE" id="PS50995"/>
    </source>
</evidence>
<sequence length="154" mass="16934">MTKDPKARAVRGLDEQICFAVYSAAHAFNRAYRPFLAGLGLTYPQYLVMLVLWEQDGQSVKAIGDRLMLDSGTLTPLLKRLEGNGLILRKRGREDERQVLVELSEAGHALRAKAGNVPNPVPCAIEDSGVPPARLLGDVQALREALLRRATDED</sequence>
<keyword evidence="5" id="KW-0804">Transcription</keyword>
<dbReference type="InterPro" id="IPR036390">
    <property type="entry name" value="WH_DNA-bd_sf"/>
</dbReference>
<comment type="subcellular location">
    <subcellularLocation>
        <location evidence="1">Cytoplasm</location>
    </subcellularLocation>
</comment>
<gene>
    <name evidence="7" type="ORF">SAMN04515666_10967</name>
</gene>
<protein>
    <submittedName>
        <fullName evidence="7">DNA-binding transcriptional regulator, MarR family</fullName>
    </submittedName>
</protein>
<evidence type="ECO:0000256" key="2">
    <source>
        <dbReference type="ARBA" id="ARBA00022490"/>
    </source>
</evidence>
<dbReference type="InterPro" id="IPR000835">
    <property type="entry name" value="HTH_MarR-typ"/>
</dbReference>
<dbReference type="PROSITE" id="PS50995">
    <property type="entry name" value="HTH_MARR_2"/>
    <property type="match status" value="1"/>
</dbReference>
<name>A0A1H7WYV7_9HYPH</name>
<proteinExistence type="predicted"/>
<evidence type="ECO:0000313" key="8">
    <source>
        <dbReference type="Proteomes" id="UP000199664"/>
    </source>
</evidence>
<dbReference type="RefSeq" id="WP_091840747.1">
    <property type="nucleotide sequence ID" value="NZ_FOAN01000009.1"/>
</dbReference>
<dbReference type="PANTHER" id="PTHR33164">
    <property type="entry name" value="TRANSCRIPTIONAL REGULATOR, MARR FAMILY"/>
    <property type="match status" value="1"/>
</dbReference>
<dbReference type="Gene3D" id="1.10.10.10">
    <property type="entry name" value="Winged helix-like DNA-binding domain superfamily/Winged helix DNA-binding domain"/>
    <property type="match status" value="1"/>
</dbReference>
<dbReference type="PANTHER" id="PTHR33164:SF5">
    <property type="entry name" value="ORGANIC HYDROPEROXIDE RESISTANCE TRANSCRIPTIONAL REGULATOR"/>
    <property type="match status" value="1"/>
</dbReference>
<evidence type="ECO:0000256" key="1">
    <source>
        <dbReference type="ARBA" id="ARBA00004496"/>
    </source>
</evidence>
<dbReference type="GO" id="GO:0003677">
    <property type="term" value="F:DNA binding"/>
    <property type="evidence" value="ECO:0007669"/>
    <property type="project" value="UniProtKB-KW"/>
</dbReference>
<dbReference type="GO" id="GO:0003700">
    <property type="term" value="F:DNA-binding transcription factor activity"/>
    <property type="evidence" value="ECO:0007669"/>
    <property type="project" value="InterPro"/>
</dbReference>
<evidence type="ECO:0000313" key="7">
    <source>
        <dbReference type="EMBL" id="SEM26089.1"/>
    </source>
</evidence>
<dbReference type="SMART" id="SM00347">
    <property type="entry name" value="HTH_MARR"/>
    <property type="match status" value="1"/>
</dbReference>
<evidence type="ECO:0000256" key="4">
    <source>
        <dbReference type="ARBA" id="ARBA00023125"/>
    </source>
</evidence>
<evidence type="ECO:0000256" key="5">
    <source>
        <dbReference type="ARBA" id="ARBA00023163"/>
    </source>
</evidence>
<accession>A0A1H7WYV7</accession>
<organism evidence="7 8">
    <name type="scientific">Bosea lupini</name>
    <dbReference type="NCBI Taxonomy" id="1036779"/>
    <lineage>
        <taxon>Bacteria</taxon>
        <taxon>Pseudomonadati</taxon>
        <taxon>Pseudomonadota</taxon>
        <taxon>Alphaproteobacteria</taxon>
        <taxon>Hyphomicrobiales</taxon>
        <taxon>Boseaceae</taxon>
        <taxon>Bosea</taxon>
    </lineage>
</organism>
<keyword evidence="4 7" id="KW-0238">DNA-binding</keyword>